<dbReference type="PANTHER" id="PTHR10416:SF0">
    <property type="entry name" value="DNA POLYMERASE DELTA SUBUNIT 2"/>
    <property type="match status" value="1"/>
</dbReference>
<dbReference type="GO" id="GO:0003677">
    <property type="term" value="F:DNA binding"/>
    <property type="evidence" value="ECO:0007669"/>
    <property type="project" value="InterPro"/>
</dbReference>
<dbReference type="GO" id="GO:0003887">
    <property type="term" value="F:DNA-directed DNA polymerase activity"/>
    <property type="evidence" value="ECO:0007669"/>
    <property type="project" value="UniProtKB-KW"/>
</dbReference>
<dbReference type="VEuPathDB" id="FungiDB:CJJ07_002074"/>
<evidence type="ECO:0000313" key="13">
    <source>
        <dbReference type="EMBL" id="KND98758.1"/>
    </source>
</evidence>
<feature type="compositionally biased region" description="Polar residues" evidence="10">
    <location>
        <begin position="1"/>
        <end position="14"/>
    </location>
</feature>
<dbReference type="GO" id="GO:0006273">
    <property type="term" value="P:lagging strand elongation"/>
    <property type="evidence" value="ECO:0007669"/>
    <property type="project" value="UniProtKB-ARBA"/>
</dbReference>
<keyword evidence="6" id="KW-0235">DNA replication</keyword>
<evidence type="ECO:0000256" key="6">
    <source>
        <dbReference type="ARBA" id="ARBA00022705"/>
    </source>
</evidence>
<dbReference type="Proteomes" id="UP000037122">
    <property type="component" value="Unassembled WGS sequence"/>
</dbReference>
<dbReference type="GO" id="GO:0043625">
    <property type="term" value="C:delta DNA polymerase complex"/>
    <property type="evidence" value="ECO:0007669"/>
    <property type="project" value="TreeGrafter"/>
</dbReference>
<dbReference type="Pfam" id="PF04042">
    <property type="entry name" value="DNA_pol_E_B"/>
    <property type="match status" value="1"/>
</dbReference>
<dbReference type="InterPro" id="IPR040663">
    <property type="entry name" value="DNA_pol_D_N"/>
</dbReference>
<evidence type="ECO:0000259" key="12">
    <source>
        <dbReference type="Pfam" id="PF18018"/>
    </source>
</evidence>
<dbReference type="PANTHER" id="PTHR10416">
    <property type="entry name" value="DNA POLYMERASE DELTA SUBUNIT 2"/>
    <property type="match status" value="1"/>
</dbReference>
<evidence type="ECO:0000256" key="7">
    <source>
        <dbReference type="ARBA" id="ARBA00022932"/>
    </source>
</evidence>
<evidence type="ECO:0000256" key="4">
    <source>
        <dbReference type="ARBA" id="ARBA00022679"/>
    </source>
</evidence>
<sequence length="468" mass="52067">MSPTKVNENLTEGTTSREPDTTKPSFEYSDRFSLATRGRSYLRQFFSMYQQRLNVLKPRVDKRAMEKWGNNTRRVDGQKIQWKEKILDIVGGELCWVLGTVFVEMKDKLDIFQDVEHGTDDVMPKPPANYLGNEGKVVMLEDESGRAILHNEALLEYSRVVSGAIIAVLGIEIQAGIFEVMEILTPAMAPQKPLPMATDSEQYIAFVSGLKFQQETDCDLKTVLLQQWLCGELGGAEDVALSSKVTRLIIAGNSVEEIEEDTDKKEDFGSKNTSHFKSESLRLFNAWLSSVVALMPVTIMAGPKDPAEICMPQQPLHRSLLGANARYVGTLASEPVYNTTNPAWMELENGLRILGSAGQNISDILKYFQPEQGISPTDIMSKTLLWQHMAPTAPDTLYCYPYEDVDPFVLEETPHVYFAGNQGEFGSLKADIDGTEVSVVSVPEFAETGQLVLINTCTLEAKVVEFAV</sequence>
<gene>
    <name evidence="13" type="ORF">QG37_04665</name>
</gene>
<dbReference type="VEuPathDB" id="FungiDB:CJI96_0005324"/>
<feature type="domain" description="DNA polymerase alpha/delta/epsilon subunit B" evidence="11">
    <location>
        <begin position="204"/>
        <end position="426"/>
    </location>
</feature>
<comment type="similarity">
    <text evidence="2">Belongs to the DNA polymerase delta/II small subunit family.</text>
</comment>
<evidence type="ECO:0000256" key="8">
    <source>
        <dbReference type="ARBA" id="ARBA00023242"/>
    </source>
</evidence>
<dbReference type="VEuPathDB" id="FungiDB:QG37_04665"/>
<evidence type="ECO:0000256" key="3">
    <source>
        <dbReference type="ARBA" id="ARBA00012417"/>
    </source>
</evidence>
<feature type="region of interest" description="Disordered" evidence="10">
    <location>
        <begin position="1"/>
        <end position="25"/>
    </location>
</feature>
<dbReference type="FunFam" id="2.40.50.430:FF:000002">
    <property type="entry name" value="DNA polymerase delta subunit"/>
    <property type="match status" value="1"/>
</dbReference>
<feature type="domain" description="DNA polymerase delta subunit OB-fold" evidence="12">
    <location>
        <begin position="44"/>
        <end position="183"/>
    </location>
</feature>
<evidence type="ECO:0000259" key="11">
    <source>
        <dbReference type="Pfam" id="PF04042"/>
    </source>
</evidence>
<protein>
    <recommendedName>
        <fullName evidence="3">DNA-directed DNA polymerase</fullName>
        <ecNumber evidence="3">2.7.7.7</ecNumber>
    </recommendedName>
</protein>
<keyword evidence="4" id="KW-0808">Transferase</keyword>
<dbReference type="Gene3D" id="2.40.50.430">
    <property type="match status" value="1"/>
</dbReference>
<comment type="subcellular location">
    <subcellularLocation>
        <location evidence="1">Nucleus</location>
    </subcellularLocation>
</comment>
<evidence type="ECO:0000256" key="10">
    <source>
        <dbReference type="SAM" id="MobiDB-lite"/>
    </source>
</evidence>
<proteinExistence type="inferred from homology"/>
<evidence type="ECO:0000313" key="14">
    <source>
        <dbReference type="Proteomes" id="UP000037122"/>
    </source>
</evidence>
<keyword evidence="5" id="KW-0548">Nucleotidyltransferase</keyword>
<evidence type="ECO:0000256" key="1">
    <source>
        <dbReference type="ARBA" id="ARBA00004123"/>
    </source>
</evidence>
<keyword evidence="8" id="KW-0539">Nucleus</keyword>
<evidence type="ECO:0000256" key="5">
    <source>
        <dbReference type="ARBA" id="ARBA00022695"/>
    </source>
</evidence>
<dbReference type="EMBL" id="LGST01000031">
    <property type="protein sequence ID" value="KND98758.1"/>
    <property type="molecule type" value="Genomic_DNA"/>
</dbReference>
<dbReference type="Pfam" id="PF18018">
    <property type="entry name" value="DNA_pol_D_N"/>
    <property type="match status" value="1"/>
</dbReference>
<comment type="caution">
    <text evidence="13">The sequence shown here is derived from an EMBL/GenBank/DDBJ whole genome shotgun (WGS) entry which is preliminary data.</text>
</comment>
<reference evidence="14" key="1">
    <citation type="journal article" date="2015" name="BMC Genomics">
        <title>Draft genome of a commonly misdiagnosed multidrug resistant pathogen Candida auris.</title>
        <authorList>
            <person name="Chatterjee S."/>
            <person name="Alampalli S.V."/>
            <person name="Nageshan R.K."/>
            <person name="Chettiar S.T."/>
            <person name="Joshi S."/>
            <person name="Tatu U.S."/>
        </authorList>
    </citation>
    <scope>NUCLEOTIDE SEQUENCE [LARGE SCALE GENOMIC DNA]</scope>
    <source>
        <strain evidence="14">6684</strain>
    </source>
</reference>
<organism evidence="13 14">
    <name type="scientific">Candidozyma auris</name>
    <name type="common">Yeast</name>
    <name type="synonym">Candida auris</name>
    <dbReference type="NCBI Taxonomy" id="498019"/>
    <lineage>
        <taxon>Eukaryota</taxon>
        <taxon>Fungi</taxon>
        <taxon>Dikarya</taxon>
        <taxon>Ascomycota</taxon>
        <taxon>Saccharomycotina</taxon>
        <taxon>Pichiomycetes</taxon>
        <taxon>Metschnikowiaceae</taxon>
        <taxon>Candidozyma</taxon>
    </lineage>
</organism>
<accession>A0A0L0NXP7</accession>
<dbReference type="InterPro" id="IPR007185">
    <property type="entry name" value="DNA_pol_a/d/e_bsu"/>
</dbReference>
<dbReference type="Gene3D" id="3.60.21.50">
    <property type="match status" value="1"/>
</dbReference>
<dbReference type="InterPro" id="IPR024826">
    <property type="entry name" value="DNA_pol_delta/II_ssu"/>
</dbReference>
<evidence type="ECO:0000256" key="9">
    <source>
        <dbReference type="ARBA" id="ARBA00049244"/>
    </source>
</evidence>
<dbReference type="VEuPathDB" id="FungiDB:CJJ09_005117"/>
<keyword evidence="7" id="KW-0239">DNA-directed DNA polymerase</keyword>
<dbReference type="GO" id="GO:0006281">
    <property type="term" value="P:DNA repair"/>
    <property type="evidence" value="ECO:0007669"/>
    <property type="project" value="UniProtKB-ARBA"/>
</dbReference>
<comment type="catalytic activity">
    <reaction evidence="9">
        <text>DNA(n) + a 2'-deoxyribonucleoside 5'-triphosphate = DNA(n+1) + diphosphate</text>
        <dbReference type="Rhea" id="RHEA:22508"/>
        <dbReference type="Rhea" id="RHEA-COMP:17339"/>
        <dbReference type="Rhea" id="RHEA-COMP:17340"/>
        <dbReference type="ChEBI" id="CHEBI:33019"/>
        <dbReference type="ChEBI" id="CHEBI:61560"/>
        <dbReference type="ChEBI" id="CHEBI:173112"/>
        <dbReference type="EC" id="2.7.7.7"/>
    </reaction>
</comment>
<dbReference type="VEuPathDB" id="FungiDB:CJI97_004363"/>
<dbReference type="AlphaFoldDB" id="A0A0L0NXP7"/>
<evidence type="ECO:0000256" key="2">
    <source>
        <dbReference type="ARBA" id="ARBA00006035"/>
    </source>
</evidence>
<dbReference type="EC" id="2.7.7.7" evidence="3"/>
<dbReference type="VEuPathDB" id="FungiDB:B9J08_004301"/>
<name>A0A0L0NXP7_CANAR</name>